<keyword evidence="7 10" id="KW-0472">Membrane</keyword>
<feature type="transmembrane region" description="Helical" evidence="10">
    <location>
        <begin position="154"/>
        <end position="179"/>
    </location>
</feature>
<proteinExistence type="inferred from homology"/>
<feature type="transmembrane region" description="Helical" evidence="10">
    <location>
        <begin position="185"/>
        <end position="205"/>
    </location>
</feature>
<keyword evidence="3 10" id="KW-0812">Transmembrane</keyword>
<evidence type="ECO:0000256" key="1">
    <source>
        <dbReference type="ARBA" id="ARBA00004651"/>
    </source>
</evidence>
<evidence type="ECO:0000256" key="4">
    <source>
        <dbReference type="ARBA" id="ARBA00022960"/>
    </source>
</evidence>
<evidence type="ECO:0000256" key="11">
    <source>
        <dbReference type="PIRNR" id="PIRNR002869"/>
    </source>
</evidence>
<keyword evidence="10 11" id="KW-0813">Transport</keyword>
<dbReference type="PRINTS" id="PR01806">
    <property type="entry name" value="VIRFACTRMVIN"/>
</dbReference>
<name>A0ABZ0HYR8_9HYPH</name>
<keyword evidence="4 10" id="KW-0133">Cell shape</keyword>
<feature type="transmembrane region" description="Helical" evidence="10">
    <location>
        <begin position="346"/>
        <end position="368"/>
    </location>
</feature>
<feature type="transmembrane region" description="Helical" evidence="10">
    <location>
        <begin position="307"/>
        <end position="326"/>
    </location>
</feature>
<dbReference type="InterPro" id="IPR051050">
    <property type="entry name" value="Lipid_II_flippase_MurJ/MviN"/>
</dbReference>
<evidence type="ECO:0000313" key="12">
    <source>
        <dbReference type="EMBL" id="WOJ91564.1"/>
    </source>
</evidence>
<dbReference type="PANTHER" id="PTHR47019:SF1">
    <property type="entry name" value="LIPID II FLIPPASE MURJ"/>
    <property type="match status" value="1"/>
</dbReference>
<comment type="subcellular location">
    <subcellularLocation>
        <location evidence="10">Cell inner membrane</location>
        <topology evidence="10">Multi-pass membrane protein</topology>
    </subcellularLocation>
    <subcellularLocation>
        <location evidence="1">Cell membrane</location>
        <topology evidence="1">Multi-pass membrane protein</topology>
    </subcellularLocation>
</comment>
<evidence type="ECO:0000256" key="3">
    <source>
        <dbReference type="ARBA" id="ARBA00022692"/>
    </source>
</evidence>
<evidence type="ECO:0000256" key="5">
    <source>
        <dbReference type="ARBA" id="ARBA00022984"/>
    </source>
</evidence>
<keyword evidence="5 10" id="KW-0573">Peptidoglycan synthesis</keyword>
<dbReference type="CDD" id="cd13123">
    <property type="entry name" value="MATE_MurJ_like"/>
    <property type="match status" value="1"/>
</dbReference>
<reference evidence="12 13" key="1">
    <citation type="submission" date="2023-10" db="EMBL/GenBank/DDBJ databases">
        <title>Novel methanotroph of the genus Methylocapsa from a subarctic wetland.</title>
        <authorList>
            <person name="Belova S.E."/>
            <person name="Oshkin I.Y."/>
            <person name="Miroshnikov K."/>
            <person name="Dedysh S.N."/>
        </authorList>
    </citation>
    <scope>NUCLEOTIDE SEQUENCE [LARGE SCALE GENOMIC DNA]</scope>
    <source>
        <strain evidence="12 13">RX1</strain>
    </source>
</reference>
<evidence type="ECO:0000256" key="8">
    <source>
        <dbReference type="ARBA" id="ARBA00060041"/>
    </source>
</evidence>
<gene>
    <name evidence="10 12" type="primary">murJ</name>
    <name evidence="12" type="ORF">RZS28_15905</name>
</gene>
<keyword evidence="10" id="KW-0997">Cell inner membrane</keyword>
<keyword evidence="10 11" id="KW-0961">Cell wall biogenesis/degradation</keyword>
<dbReference type="PANTHER" id="PTHR47019">
    <property type="entry name" value="LIPID II FLIPPASE MURJ"/>
    <property type="match status" value="1"/>
</dbReference>
<feature type="transmembrane region" description="Helical" evidence="10">
    <location>
        <begin position="479"/>
        <end position="501"/>
    </location>
</feature>
<protein>
    <recommendedName>
        <fullName evidence="10">Probable lipid II flippase MurJ</fullName>
    </recommendedName>
</protein>
<dbReference type="EMBL" id="CP136862">
    <property type="protein sequence ID" value="WOJ91564.1"/>
    <property type="molecule type" value="Genomic_DNA"/>
</dbReference>
<dbReference type="RefSeq" id="WP_407341149.1">
    <property type="nucleotide sequence ID" value="NZ_CP136862.1"/>
</dbReference>
<sequence>MLKSLLSVGGFTLLSRFSGFLRDMVLGAVLGAGFAADAFVVAQRLPNHFRAIFGEGAFNSAYVPSYSRVVQYEGVAGARIFSGQIFSGLLASQILLLALAWAFTPAFIDLLAPGFRADPEKFQLTVTLTRITFPYLLFITLVTLQSGTLNAHGYFAAAAFAPVLMNLSMMVFLGLAFLFPNAGSAASWGLTVSGLLQLALTSAAASRAGILEKIARPALTANVRQFLSTLGPAVIGSAGTQIALFADTIISSMLPTGGPSSIYYADRIYQLPLGVIGIAAGTVLLPEMSKLLAAGKPNAALKAQTRTMALSLALAAPFFVAFIMIPDSIMRGVFLRGAFTAEAADASAAVLAAYGFGLVAFVLVRSAVASFQAHGDTKTPMMIALTAVAINVALKIVLFTPLGAVGLASATAVGAWINLVLLAFLAIRRGAMKPDLLLWKTATAVTTASAALAAFALFAALPIERLVRGLGRFADASELVILGLAGAAVYGVVLFIGLRIFGVKLRR</sequence>
<dbReference type="PIRSF" id="PIRSF002869">
    <property type="entry name" value="MviN"/>
    <property type="match status" value="1"/>
</dbReference>
<dbReference type="Proteomes" id="UP001626536">
    <property type="component" value="Chromosome"/>
</dbReference>
<evidence type="ECO:0000256" key="6">
    <source>
        <dbReference type="ARBA" id="ARBA00022989"/>
    </source>
</evidence>
<dbReference type="NCBIfam" id="TIGR01695">
    <property type="entry name" value="murJ_mviN"/>
    <property type="match status" value="1"/>
</dbReference>
<keyword evidence="13" id="KW-1185">Reference proteome</keyword>
<dbReference type="InterPro" id="IPR004268">
    <property type="entry name" value="MurJ"/>
</dbReference>
<feature type="transmembrane region" description="Helical" evidence="10">
    <location>
        <begin position="404"/>
        <end position="425"/>
    </location>
</feature>
<comment type="pathway">
    <text evidence="10">Cell wall biogenesis; peptidoglycan biosynthesis.</text>
</comment>
<evidence type="ECO:0000256" key="2">
    <source>
        <dbReference type="ARBA" id="ARBA00022475"/>
    </source>
</evidence>
<dbReference type="Pfam" id="PF03023">
    <property type="entry name" value="MurJ"/>
    <property type="match status" value="1"/>
</dbReference>
<feature type="transmembrane region" description="Helical" evidence="10">
    <location>
        <begin position="226"/>
        <end position="246"/>
    </location>
</feature>
<accession>A0ABZ0HYR8</accession>
<organism evidence="12 13">
    <name type="scientific">Methylocapsa polymorpha</name>
    <dbReference type="NCBI Taxonomy" id="3080828"/>
    <lineage>
        <taxon>Bacteria</taxon>
        <taxon>Pseudomonadati</taxon>
        <taxon>Pseudomonadota</taxon>
        <taxon>Alphaproteobacteria</taxon>
        <taxon>Hyphomicrobiales</taxon>
        <taxon>Beijerinckiaceae</taxon>
        <taxon>Methylocapsa</taxon>
    </lineage>
</organism>
<feature type="transmembrane region" description="Helical" evidence="10">
    <location>
        <begin position="124"/>
        <end position="142"/>
    </location>
</feature>
<feature type="transmembrane region" description="Helical" evidence="10">
    <location>
        <begin position="85"/>
        <end position="104"/>
    </location>
</feature>
<comment type="function">
    <text evidence="8 10 11">Involved in peptidoglycan biosynthesis. Transports lipid-linked peptidoglycan precursors from the inner to the outer leaflet of the cytoplasmic membrane.</text>
</comment>
<feature type="transmembrane region" description="Helical" evidence="10">
    <location>
        <begin position="268"/>
        <end position="286"/>
    </location>
</feature>
<keyword evidence="6 10" id="KW-1133">Transmembrane helix</keyword>
<evidence type="ECO:0000256" key="7">
    <source>
        <dbReference type="ARBA" id="ARBA00023136"/>
    </source>
</evidence>
<evidence type="ECO:0000256" key="9">
    <source>
        <dbReference type="ARBA" id="ARBA00061532"/>
    </source>
</evidence>
<feature type="transmembrane region" description="Helical" evidence="10">
    <location>
        <begin position="20"/>
        <end position="42"/>
    </location>
</feature>
<dbReference type="HAMAP" id="MF_02078">
    <property type="entry name" value="MurJ_MviN"/>
    <property type="match status" value="1"/>
</dbReference>
<comment type="similarity">
    <text evidence="9 10 11">Belongs to the MurJ/MviN family.</text>
</comment>
<keyword evidence="2 10" id="KW-1003">Cell membrane</keyword>
<feature type="transmembrane region" description="Helical" evidence="10">
    <location>
        <begin position="437"/>
        <end position="459"/>
    </location>
</feature>
<feature type="transmembrane region" description="Helical" evidence="10">
    <location>
        <begin position="380"/>
        <end position="398"/>
    </location>
</feature>
<evidence type="ECO:0000256" key="10">
    <source>
        <dbReference type="HAMAP-Rule" id="MF_02078"/>
    </source>
</evidence>
<evidence type="ECO:0000313" key="13">
    <source>
        <dbReference type="Proteomes" id="UP001626536"/>
    </source>
</evidence>